<dbReference type="PANTHER" id="PTHR30231:SF26">
    <property type="entry name" value="PROTEIN NEN4"/>
    <property type="match status" value="1"/>
</dbReference>
<keyword evidence="4" id="KW-0540">Nuclease</keyword>
<dbReference type="PANTHER" id="PTHR30231">
    <property type="entry name" value="DNA POLYMERASE III SUBUNIT EPSILON"/>
    <property type="match status" value="1"/>
</dbReference>
<sequence>MATPHSNGDAATEIVFFDLETTVPRRAGQRFWVLEFGAIVVCPRKLVELESYCTLIRPGDLSAVALRSRRCDGITRQTVATAPMFEDVADRIFGILNGRVWAGHNIQRFDSARIKEAFVDIGRSAPVPVGMIDSLGILTQKFGRRAGNMKMCSWMNVTRNVLWSSDSKTQQGFQMATLAAYFGLGQQKHRSLDDVRMNFEVLKNCATVLFLESSLPDVLGSNSKPQGFTTVTTRSSSLRSSYGGEETNRKSPPIPIVHQRRVPYANGRFGKVTDGVKNLICRVHKNQPLALGNFLKASHFLLR</sequence>
<dbReference type="InterPro" id="IPR036397">
    <property type="entry name" value="RNaseH_sf"/>
</dbReference>
<dbReference type="FunCoup" id="A0A1U8Q804">
    <property type="interactions" value="47"/>
</dbReference>
<dbReference type="SUPFAM" id="SSF53098">
    <property type="entry name" value="Ribonuclease H-like"/>
    <property type="match status" value="1"/>
</dbReference>
<dbReference type="KEGG" id="nnu:104605923"/>
<keyword evidence="5" id="KW-0460">Magnesium</keyword>
<dbReference type="STRING" id="4432.A0A1U8Q804"/>
<gene>
    <name evidence="9" type="primary">LOC104605923</name>
</gene>
<dbReference type="FunFam" id="3.30.420.10:FF:000040">
    <property type="entry name" value="Exonuclease family protein"/>
    <property type="match status" value="1"/>
</dbReference>
<feature type="compositionally biased region" description="Low complexity" evidence="6">
    <location>
        <begin position="229"/>
        <end position="241"/>
    </location>
</feature>
<dbReference type="AlphaFoldDB" id="A0A1U8Q804"/>
<dbReference type="InParanoid" id="A0A1U8Q804"/>
<accession>A0A1U8Q804</accession>
<keyword evidence="3" id="KW-0378">Hydrolase</keyword>
<evidence type="ECO:0000313" key="8">
    <source>
        <dbReference type="Proteomes" id="UP000189703"/>
    </source>
</evidence>
<evidence type="ECO:0000256" key="5">
    <source>
        <dbReference type="ARBA" id="ARBA00022842"/>
    </source>
</evidence>
<dbReference type="GO" id="GO:0003676">
    <property type="term" value="F:nucleic acid binding"/>
    <property type="evidence" value="ECO:0007669"/>
    <property type="project" value="InterPro"/>
</dbReference>
<dbReference type="Pfam" id="PF00929">
    <property type="entry name" value="RNase_T"/>
    <property type="match status" value="1"/>
</dbReference>
<dbReference type="OrthoDB" id="2018529at2759"/>
<dbReference type="GO" id="GO:0008408">
    <property type="term" value="F:3'-5' exonuclease activity"/>
    <property type="evidence" value="ECO:0000318"/>
    <property type="project" value="GO_Central"/>
</dbReference>
<feature type="region of interest" description="Disordered" evidence="6">
    <location>
        <begin position="229"/>
        <end position="254"/>
    </location>
</feature>
<evidence type="ECO:0000259" key="7">
    <source>
        <dbReference type="SMART" id="SM00479"/>
    </source>
</evidence>
<protein>
    <submittedName>
        <fullName evidence="9">Protein NEN4-like</fullName>
    </submittedName>
</protein>
<dbReference type="RefSeq" id="XP_019054737.1">
    <property type="nucleotide sequence ID" value="XM_019199192.1"/>
</dbReference>
<dbReference type="GeneID" id="104605923"/>
<evidence type="ECO:0000256" key="4">
    <source>
        <dbReference type="ARBA" id="ARBA00022839"/>
    </source>
</evidence>
<dbReference type="InterPro" id="IPR013520">
    <property type="entry name" value="Ribonucl_H"/>
</dbReference>
<dbReference type="InterPro" id="IPR012337">
    <property type="entry name" value="RNaseH-like_sf"/>
</dbReference>
<keyword evidence="8" id="KW-1185">Reference proteome</keyword>
<dbReference type="OMA" id="PYANGRF"/>
<reference evidence="9" key="1">
    <citation type="submission" date="2025-08" db="UniProtKB">
        <authorList>
            <consortium name="RefSeq"/>
        </authorList>
    </citation>
    <scope>IDENTIFICATION</scope>
</reference>
<proteinExistence type="predicted"/>
<dbReference type="Proteomes" id="UP000189703">
    <property type="component" value="Unplaced"/>
</dbReference>
<dbReference type="eggNOG" id="ENOG502QPJ4">
    <property type="taxonomic scope" value="Eukaryota"/>
</dbReference>
<keyword evidence="4" id="KW-0269">Exonuclease</keyword>
<evidence type="ECO:0000256" key="6">
    <source>
        <dbReference type="SAM" id="MobiDB-lite"/>
    </source>
</evidence>
<evidence type="ECO:0000256" key="3">
    <source>
        <dbReference type="ARBA" id="ARBA00022801"/>
    </source>
</evidence>
<evidence type="ECO:0000256" key="2">
    <source>
        <dbReference type="ARBA" id="ARBA00022723"/>
    </source>
</evidence>
<dbReference type="GO" id="GO:0046872">
    <property type="term" value="F:metal ion binding"/>
    <property type="evidence" value="ECO:0007669"/>
    <property type="project" value="UniProtKB-KW"/>
</dbReference>
<name>A0A1U8Q804_NELNU</name>
<keyword evidence="2" id="KW-0479">Metal-binding</keyword>
<dbReference type="CDD" id="cd06127">
    <property type="entry name" value="DEDDh"/>
    <property type="match status" value="1"/>
</dbReference>
<dbReference type="SMART" id="SM00479">
    <property type="entry name" value="EXOIII"/>
    <property type="match status" value="1"/>
</dbReference>
<dbReference type="Gene3D" id="3.30.420.10">
    <property type="entry name" value="Ribonuclease H-like superfamily/Ribonuclease H"/>
    <property type="match status" value="1"/>
</dbReference>
<comment type="cofactor">
    <cofactor evidence="1">
        <name>Mg(2+)</name>
        <dbReference type="ChEBI" id="CHEBI:18420"/>
    </cofactor>
</comment>
<feature type="domain" description="Exonuclease" evidence="7">
    <location>
        <begin position="13"/>
        <end position="211"/>
    </location>
</feature>
<evidence type="ECO:0000313" key="9">
    <source>
        <dbReference type="RefSeq" id="XP_019054737.1"/>
    </source>
</evidence>
<evidence type="ECO:0000256" key="1">
    <source>
        <dbReference type="ARBA" id="ARBA00001946"/>
    </source>
</evidence>
<organism evidence="8 9">
    <name type="scientific">Nelumbo nucifera</name>
    <name type="common">Sacred lotus</name>
    <dbReference type="NCBI Taxonomy" id="4432"/>
    <lineage>
        <taxon>Eukaryota</taxon>
        <taxon>Viridiplantae</taxon>
        <taxon>Streptophyta</taxon>
        <taxon>Embryophyta</taxon>
        <taxon>Tracheophyta</taxon>
        <taxon>Spermatophyta</taxon>
        <taxon>Magnoliopsida</taxon>
        <taxon>Proteales</taxon>
        <taxon>Nelumbonaceae</taxon>
        <taxon>Nelumbo</taxon>
    </lineage>
</organism>